<dbReference type="EMBL" id="KL363188">
    <property type="protein sequence ID" value="KFD57569.1"/>
    <property type="molecule type" value="Genomic_DNA"/>
</dbReference>
<reference evidence="3 4" key="1">
    <citation type="journal article" date="2014" name="Nat. Genet.">
        <title>Genome and transcriptome of the porcine whipworm Trichuris suis.</title>
        <authorList>
            <person name="Jex A.R."/>
            <person name="Nejsum P."/>
            <person name="Schwarz E.M."/>
            <person name="Hu L."/>
            <person name="Young N.D."/>
            <person name="Hall R.S."/>
            <person name="Korhonen P.K."/>
            <person name="Liao S."/>
            <person name="Thamsborg S."/>
            <person name="Xia J."/>
            <person name="Xu P."/>
            <person name="Wang S."/>
            <person name="Scheerlinck J.P."/>
            <person name="Hofmann A."/>
            <person name="Sternberg P.W."/>
            <person name="Wang J."/>
            <person name="Gasser R.B."/>
        </authorList>
    </citation>
    <scope>NUCLEOTIDE SEQUENCE [LARGE SCALE GENOMIC DNA]</scope>
    <source>
        <strain evidence="3">DCEP-RM93F</strain>
        <strain evidence="2">DCEP-RM93M</strain>
    </source>
</reference>
<dbReference type="GO" id="GO:0005737">
    <property type="term" value="C:cytoplasm"/>
    <property type="evidence" value="ECO:0007669"/>
    <property type="project" value="UniProtKB-ARBA"/>
</dbReference>
<protein>
    <recommendedName>
        <fullName evidence="1">Tudor domain-containing protein</fullName>
    </recommendedName>
</protein>
<dbReference type="Proteomes" id="UP000030758">
    <property type="component" value="Unassembled WGS sequence"/>
</dbReference>
<sequence>MAYDNCKYFVNHTIMASLREALIDDAEIFLQGDPFRYRMFRAMEQIVFSIRQLANEQDLRRLRMKQSSLVEPIASLSRDLETLLGRENLSTDNESQTVENEEAEYFQNERVQADAVFEQNEQQPRSESEEEQCEVPSEPLEIIERSDKFLNECRIDKLHLQCAVLQVYSPSAFLVTFIPSTKPRFNSMPERENVRAERKLSVGQHCFALVSTGGVERVKILSLKDNTEGICFAKVLYIDDGKVEWAAVNSLLPLPLVYYYYPRSSLHCCLSGIAPRNNDWGEKTIDWLKKFCSVDGSTYHITVEGNRIGDTDIVPVHLYKTDEQTNRKDTASSGLLQYASEEVIESTEDEVYGLTGPVEELTLESALPSLPPEFNEMSKSERPHDLMSSTSRQQSVVQVTVRQDILSNGMKRDIKFTVYSNIDIVRAESFNRFYAIIRNSTDQRSSSTAEDAVCQKNKVLTRSEAPANSIMFGLHGLRVRALYAFNDKVYSVLLARFLRWVMMCDRLAAVCTVERSNIGSSLVVLFGWPRSSAGCICLNEQLSLSREIDAKNDETIRIWSLAKDVLDELDERQAAAANVATEEC</sequence>
<keyword evidence="4" id="KW-1185">Reference proteome</keyword>
<organism evidence="3">
    <name type="scientific">Trichuris suis</name>
    <name type="common">pig whipworm</name>
    <dbReference type="NCBI Taxonomy" id="68888"/>
    <lineage>
        <taxon>Eukaryota</taxon>
        <taxon>Metazoa</taxon>
        <taxon>Ecdysozoa</taxon>
        <taxon>Nematoda</taxon>
        <taxon>Enoplea</taxon>
        <taxon>Dorylaimia</taxon>
        <taxon>Trichinellida</taxon>
        <taxon>Trichuridae</taxon>
        <taxon>Trichuris</taxon>
    </lineage>
</organism>
<dbReference type="PANTHER" id="PTHR16442:SF1">
    <property type="entry name" value="RING FINGER PROTEIN 17"/>
    <property type="match status" value="1"/>
</dbReference>
<name>A0A085N5W2_9BILA</name>
<dbReference type="Pfam" id="PF00567">
    <property type="entry name" value="TUDOR"/>
    <property type="match status" value="1"/>
</dbReference>
<evidence type="ECO:0000313" key="3">
    <source>
        <dbReference type="EMBL" id="KFD64858.1"/>
    </source>
</evidence>
<dbReference type="AlphaFoldDB" id="A0A085N5W2"/>
<evidence type="ECO:0000313" key="2">
    <source>
        <dbReference type="EMBL" id="KFD57569.1"/>
    </source>
</evidence>
<feature type="domain" description="Tudor" evidence="1">
    <location>
        <begin position="161"/>
        <end position="272"/>
    </location>
</feature>
<dbReference type="EMBL" id="KL367549">
    <property type="protein sequence ID" value="KFD64858.1"/>
    <property type="molecule type" value="Genomic_DNA"/>
</dbReference>
<evidence type="ECO:0000313" key="4">
    <source>
        <dbReference type="Proteomes" id="UP000030764"/>
    </source>
</evidence>
<dbReference type="Gene3D" id="2.30.30.140">
    <property type="match status" value="1"/>
</dbReference>
<dbReference type="PANTHER" id="PTHR16442">
    <property type="entry name" value="RING FINGER PROTEIN 17"/>
    <property type="match status" value="1"/>
</dbReference>
<dbReference type="InterPro" id="IPR035437">
    <property type="entry name" value="SNase_OB-fold_sf"/>
</dbReference>
<accession>A0A085N5W2</accession>
<dbReference type="SUPFAM" id="SSF63748">
    <property type="entry name" value="Tudor/PWWP/MBT"/>
    <property type="match status" value="1"/>
</dbReference>
<proteinExistence type="predicted"/>
<gene>
    <name evidence="2" type="ORF">M513_01672</name>
    <name evidence="3" type="ORF">M514_01672</name>
</gene>
<dbReference type="InterPro" id="IPR002999">
    <property type="entry name" value="Tudor"/>
</dbReference>
<dbReference type="Proteomes" id="UP000030764">
    <property type="component" value="Unassembled WGS sequence"/>
</dbReference>
<dbReference type="Gene3D" id="2.40.50.90">
    <property type="match status" value="1"/>
</dbReference>
<evidence type="ECO:0000259" key="1">
    <source>
        <dbReference type="Pfam" id="PF00567"/>
    </source>
</evidence>